<name>A0ABR9PIS0_9BACT</name>
<dbReference type="Proteomes" id="UP001516472">
    <property type="component" value="Unassembled WGS sequence"/>
</dbReference>
<sequence length="95" mass="10190">MPVIVTKKAGTCTAEGCGGRILKGEYVEYSAATGTRHLECARAAQGRRPNLRAGKCRCGAAVAPREGTLTLKESARRGRRRKVWLVSCLRCPTSG</sequence>
<proteinExistence type="predicted"/>
<dbReference type="RefSeq" id="WP_193347102.1">
    <property type="nucleotide sequence ID" value="NZ_CBCSIP010000402.1"/>
</dbReference>
<keyword evidence="2" id="KW-1185">Reference proteome</keyword>
<dbReference type="EMBL" id="JAAIYO010000001">
    <property type="protein sequence ID" value="MBE4747744.1"/>
    <property type="molecule type" value="Genomic_DNA"/>
</dbReference>
<evidence type="ECO:0000313" key="1">
    <source>
        <dbReference type="EMBL" id="MBE4747744.1"/>
    </source>
</evidence>
<gene>
    <name evidence="1" type="ORF">G4177_06070</name>
</gene>
<accession>A0ABR9PIS0</accession>
<comment type="caution">
    <text evidence="1">The sequence shown here is derived from an EMBL/GenBank/DDBJ whole genome shotgun (WGS) entry which is preliminary data.</text>
</comment>
<evidence type="ECO:0000313" key="2">
    <source>
        <dbReference type="Proteomes" id="UP001516472"/>
    </source>
</evidence>
<evidence type="ECO:0008006" key="3">
    <source>
        <dbReference type="Google" id="ProtNLM"/>
    </source>
</evidence>
<reference evidence="1 2" key="1">
    <citation type="submission" date="2020-02" db="EMBL/GenBank/DDBJ databases">
        <authorList>
            <person name="Babadi Z.K."/>
            <person name="Risdian C."/>
            <person name="Ebrahimipour G.H."/>
            <person name="Wink J."/>
        </authorList>
    </citation>
    <scope>NUCLEOTIDE SEQUENCE [LARGE SCALE GENOMIC DNA]</scope>
    <source>
        <strain evidence="1 2">ZKHCc1 1396</strain>
    </source>
</reference>
<protein>
    <recommendedName>
        <fullName evidence="3">PAAR domain-containing protein</fullName>
    </recommendedName>
</protein>
<organism evidence="1 2">
    <name type="scientific">Corallococcus soli</name>
    <dbReference type="NCBI Taxonomy" id="2710757"/>
    <lineage>
        <taxon>Bacteria</taxon>
        <taxon>Pseudomonadati</taxon>
        <taxon>Myxococcota</taxon>
        <taxon>Myxococcia</taxon>
        <taxon>Myxococcales</taxon>
        <taxon>Cystobacterineae</taxon>
        <taxon>Myxococcaceae</taxon>
        <taxon>Corallococcus</taxon>
    </lineage>
</organism>